<dbReference type="EMBL" id="JWZX01003124">
    <property type="protein sequence ID" value="KOO24123.1"/>
    <property type="molecule type" value="Genomic_DNA"/>
</dbReference>
<feature type="domain" description="CARD" evidence="3">
    <location>
        <begin position="46"/>
        <end position="138"/>
    </location>
</feature>
<dbReference type="PROSITE" id="PS50209">
    <property type="entry name" value="CARD"/>
    <property type="match status" value="1"/>
</dbReference>
<feature type="region of interest" description="Disordered" evidence="2">
    <location>
        <begin position="374"/>
        <end position="445"/>
    </location>
</feature>
<comment type="caution">
    <text evidence="4">The sequence shown here is derived from an EMBL/GenBank/DDBJ whole genome shotgun (WGS) entry which is preliminary data.</text>
</comment>
<feature type="compositionally biased region" description="Low complexity" evidence="2">
    <location>
        <begin position="407"/>
        <end position="417"/>
    </location>
</feature>
<dbReference type="AlphaFoldDB" id="A0A0M0JD20"/>
<name>A0A0M0JD20_9EUKA</name>
<accession>A0A0M0JD20</accession>
<evidence type="ECO:0000313" key="4">
    <source>
        <dbReference type="EMBL" id="KOO24123.1"/>
    </source>
</evidence>
<keyword evidence="1" id="KW-0175">Coiled coil</keyword>
<dbReference type="Proteomes" id="UP000037460">
    <property type="component" value="Unassembled WGS sequence"/>
</dbReference>
<evidence type="ECO:0000259" key="3">
    <source>
        <dbReference type="PROSITE" id="PS50209"/>
    </source>
</evidence>
<feature type="coiled-coil region" evidence="1">
    <location>
        <begin position="23"/>
        <end position="64"/>
    </location>
</feature>
<evidence type="ECO:0000256" key="1">
    <source>
        <dbReference type="SAM" id="Coils"/>
    </source>
</evidence>
<evidence type="ECO:0000256" key="2">
    <source>
        <dbReference type="SAM" id="MobiDB-lite"/>
    </source>
</evidence>
<proteinExistence type="predicted"/>
<organism evidence="4 5">
    <name type="scientific">Chrysochromulina tobinii</name>
    <dbReference type="NCBI Taxonomy" id="1460289"/>
    <lineage>
        <taxon>Eukaryota</taxon>
        <taxon>Haptista</taxon>
        <taxon>Haptophyta</taxon>
        <taxon>Prymnesiophyceae</taxon>
        <taxon>Prymnesiales</taxon>
        <taxon>Chrysochromulinaceae</taxon>
        <taxon>Chrysochromulina</taxon>
    </lineage>
</organism>
<dbReference type="InterPro" id="IPR001315">
    <property type="entry name" value="CARD"/>
</dbReference>
<protein>
    <recommendedName>
        <fullName evidence="3">CARD domain-containing protein</fullName>
    </recommendedName>
</protein>
<feature type="compositionally biased region" description="Basic and acidic residues" evidence="2">
    <location>
        <begin position="381"/>
        <end position="395"/>
    </location>
</feature>
<keyword evidence="5" id="KW-1185">Reference proteome</keyword>
<evidence type="ECO:0000313" key="5">
    <source>
        <dbReference type="Proteomes" id="UP000037460"/>
    </source>
</evidence>
<reference evidence="5" key="1">
    <citation type="journal article" date="2015" name="PLoS Genet.">
        <title>Genome Sequence and Transcriptome Analyses of Chrysochromulina tobin: Metabolic Tools for Enhanced Algal Fitness in the Prominent Order Prymnesiales (Haptophyceae).</title>
        <authorList>
            <person name="Hovde B.T."/>
            <person name="Deodato C.R."/>
            <person name="Hunsperger H.M."/>
            <person name="Ryken S.A."/>
            <person name="Yost W."/>
            <person name="Jha R.K."/>
            <person name="Patterson J."/>
            <person name="Monnat R.J. Jr."/>
            <person name="Barlow S.B."/>
            <person name="Starkenburg S.R."/>
            <person name="Cattolico R.A."/>
        </authorList>
    </citation>
    <scope>NUCLEOTIDE SEQUENCE</scope>
    <source>
        <strain evidence="5">CCMP291</strain>
    </source>
</reference>
<sequence length="445" mass="48597">MASWREANQTGDEQVRAALDELAATEEKKLLATKRRLDALRELADERQAEKRLLEREFEALKERLFGMAHAAPFSARMAHALQYIMDQLEARETFEGVERDRVALMERSKEKIIRLQLDLASVRETGDAARAEFDETLDAVAARISAAEARCREARRGVERVEGVALGAVASLEASAEVLSNPVVCNQLPDKVRGAVLQRTRQLLEVKLSMSDLKMVEAVMYASVNESALCALILSMGWDADQMAQLRPERAPSLEEPSARARNNRIPHLRLHELQRNGGAISPTQLPEISPDAKYSAHELKAFQATLRAETAATAAQEASWQYSDPKLTDAQKRALLVPIDTDASSGSLEARMAFKLREYSVLRAELGVAEANRRASLSPERRTRSNRTSKEETGALPGEAPPVAAPSAAGAQDDANGAVAGARIPVPPGGTASERRPVARATV</sequence>
<gene>
    <name evidence="4" type="ORF">Ctob_004909</name>
</gene>